<protein>
    <recommendedName>
        <fullName evidence="3">TniQ family protein</fullName>
    </recommendedName>
</protein>
<proteinExistence type="predicted"/>
<dbReference type="RefSeq" id="WP_239266486.1">
    <property type="nucleotide sequence ID" value="NZ_JAKRCV010000093.1"/>
</dbReference>
<evidence type="ECO:0000313" key="1">
    <source>
        <dbReference type="EMBL" id="MCG7323656.1"/>
    </source>
</evidence>
<evidence type="ECO:0008006" key="3">
    <source>
        <dbReference type="Google" id="ProtNLM"/>
    </source>
</evidence>
<reference evidence="1 2" key="1">
    <citation type="submission" date="2022-02" db="EMBL/GenBank/DDBJ databases">
        <title>Uncovering new skin microbiome diversity through culturing and metagenomics.</title>
        <authorList>
            <person name="Conlan S."/>
            <person name="Deming C."/>
            <person name="Nisc Comparative Sequencing Program N."/>
            <person name="Segre J.A."/>
        </authorList>
    </citation>
    <scope>NUCLEOTIDE SEQUENCE [LARGE SCALE GENOMIC DNA]</scope>
    <source>
        <strain evidence="1 2">ACRQZ</strain>
    </source>
</reference>
<accession>A0ABS9Q6Z7</accession>
<keyword evidence="2" id="KW-1185">Reference proteome</keyword>
<sequence>MPDLRDEEGIVGFLERVADANFTTVQELTGRHAHAVLWEDPPEDLLRRVEHLTGYPVDRLRRATLRDAYPGAVLSRARTGRRYVRAPARCTGCHVATVGARLNLIVVCPACGAPLRDSATPPDVVFPSTTERISREISLVLRLAGENVPDARERLTRLEALMVHLEPALWDDWPRVLDSEDADTRFHVVAMERAFLRSDYCYVRPPYITATLLHLTWDVSGDPRWTQEALDDYVAVADAAAPAPGDVPEWSDDTSLQHARQLLLRLGIRPEHIPTLLRLPGDPVSLPRHIAPYRTAEALALLHLTLSVTTGTNPTWAQVREIHGAQCSPQVARIARHIVDHPYAVRRLAWHAQRLHAEGLTDLRRLRLQLAGLRRAPVHILEQLPAPARDTKDLAHLAAAWAWLDATRGRLAGGPHPNLSGQALNEFDTRLNPEGRLYLRAWWQHHLNDLDNAATATACSTPQESNGQERVAS</sequence>
<organism evidence="1 2">
    <name type="scientific">Arsenicicoccus bolidensis</name>
    <dbReference type="NCBI Taxonomy" id="229480"/>
    <lineage>
        <taxon>Bacteria</taxon>
        <taxon>Bacillati</taxon>
        <taxon>Actinomycetota</taxon>
        <taxon>Actinomycetes</taxon>
        <taxon>Micrococcales</taxon>
        <taxon>Intrasporangiaceae</taxon>
        <taxon>Arsenicicoccus</taxon>
    </lineage>
</organism>
<comment type="caution">
    <text evidence="1">The sequence shown here is derived from an EMBL/GenBank/DDBJ whole genome shotgun (WGS) entry which is preliminary data.</text>
</comment>
<evidence type="ECO:0000313" key="2">
    <source>
        <dbReference type="Proteomes" id="UP001521931"/>
    </source>
</evidence>
<gene>
    <name evidence="1" type="ORF">MHL29_17425</name>
</gene>
<dbReference type="Proteomes" id="UP001521931">
    <property type="component" value="Unassembled WGS sequence"/>
</dbReference>
<name>A0ABS9Q6Z7_9MICO</name>
<dbReference type="EMBL" id="JAKRCV010000093">
    <property type="protein sequence ID" value="MCG7323656.1"/>
    <property type="molecule type" value="Genomic_DNA"/>
</dbReference>